<feature type="compositionally biased region" description="Basic and acidic residues" evidence="1">
    <location>
        <begin position="1"/>
        <end position="34"/>
    </location>
</feature>
<evidence type="ECO:0000313" key="3">
    <source>
        <dbReference type="Proteomes" id="UP001632038"/>
    </source>
</evidence>
<name>A0ABD3BAY8_9LAMI</name>
<feature type="compositionally biased region" description="Basic residues" evidence="1">
    <location>
        <begin position="41"/>
        <end position="65"/>
    </location>
</feature>
<protein>
    <submittedName>
        <fullName evidence="2">Uncharacterized protein</fullName>
    </submittedName>
</protein>
<organism evidence="2 3">
    <name type="scientific">Castilleja foliolosa</name>
    <dbReference type="NCBI Taxonomy" id="1961234"/>
    <lineage>
        <taxon>Eukaryota</taxon>
        <taxon>Viridiplantae</taxon>
        <taxon>Streptophyta</taxon>
        <taxon>Embryophyta</taxon>
        <taxon>Tracheophyta</taxon>
        <taxon>Spermatophyta</taxon>
        <taxon>Magnoliopsida</taxon>
        <taxon>eudicotyledons</taxon>
        <taxon>Gunneridae</taxon>
        <taxon>Pentapetalae</taxon>
        <taxon>asterids</taxon>
        <taxon>lamiids</taxon>
        <taxon>Lamiales</taxon>
        <taxon>Orobanchaceae</taxon>
        <taxon>Pedicularideae</taxon>
        <taxon>Castillejinae</taxon>
        <taxon>Castilleja</taxon>
    </lineage>
</organism>
<evidence type="ECO:0000313" key="2">
    <source>
        <dbReference type="EMBL" id="KAL3614439.1"/>
    </source>
</evidence>
<evidence type="ECO:0000256" key="1">
    <source>
        <dbReference type="SAM" id="MobiDB-lite"/>
    </source>
</evidence>
<proteinExistence type="predicted"/>
<accession>A0ABD3BAY8</accession>
<keyword evidence="3" id="KW-1185">Reference proteome</keyword>
<comment type="caution">
    <text evidence="2">The sequence shown here is derived from an EMBL/GenBank/DDBJ whole genome shotgun (WGS) entry which is preliminary data.</text>
</comment>
<sequence>MVPKAAHEKSVEKPAVEKAPTEKPKIGKNLHKDSTSAAIDKKKRSKNSRKWLKRPRTTKIRHHFS</sequence>
<reference evidence="3" key="1">
    <citation type="journal article" date="2024" name="IScience">
        <title>Strigolactones Initiate the Formation of Haustorium-like Structures in Castilleja.</title>
        <authorList>
            <person name="Buerger M."/>
            <person name="Peterson D."/>
            <person name="Chory J."/>
        </authorList>
    </citation>
    <scope>NUCLEOTIDE SEQUENCE [LARGE SCALE GENOMIC DNA]</scope>
</reference>
<dbReference type="AlphaFoldDB" id="A0ABD3BAY8"/>
<feature type="region of interest" description="Disordered" evidence="1">
    <location>
        <begin position="1"/>
        <end position="65"/>
    </location>
</feature>
<gene>
    <name evidence="2" type="ORF">CASFOL_042513</name>
</gene>
<dbReference type="Proteomes" id="UP001632038">
    <property type="component" value="Unassembled WGS sequence"/>
</dbReference>
<dbReference type="EMBL" id="JAVIJP010000107">
    <property type="protein sequence ID" value="KAL3614439.1"/>
    <property type="molecule type" value="Genomic_DNA"/>
</dbReference>